<evidence type="ECO:0000313" key="9">
    <source>
        <dbReference type="EMBL" id="OJA21077.1"/>
    </source>
</evidence>
<evidence type="ECO:0000256" key="3">
    <source>
        <dbReference type="ARBA" id="ARBA00022723"/>
    </source>
</evidence>
<dbReference type="GO" id="GO:0103026">
    <property type="term" value="F:fructose-1-phosphatase activity"/>
    <property type="evidence" value="ECO:0007669"/>
    <property type="project" value="RHEA"/>
</dbReference>
<dbReference type="PANTHER" id="PTHR12260">
    <property type="entry name" value="DAMAGE-CONTROL PHOSPHATASE ARMT1"/>
    <property type="match status" value="1"/>
</dbReference>
<dbReference type="STRING" id="180088.A0A1J8QJH0"/>
<evidence type="ECO:0000259" key="8">
    <source>
        <dbReference type="Pfam" id="PF01937"/>
    </source>
</evidence>
<feature type="domain" description="Damage-control phosphatase ARMT1-like metal-binding" evidence="8">
    <location>
        <begin position="50"/>
        <end position="132"/>
    </location>
</feature>
<organism evidence="9 10">
    <name type="scientific">Rhizopogon vesiculosus</name>
    <dbReference type="NCBI Taxonomy" id="180088"/>
    <lineage>
        <taxon>Eukaryota</taxon>
        <taxon>Fungi</taxon>
        <taxon>Dikarya</taxon>
        <taxon>Basidiomycota</taxon>
        <taxon>Agaricomycotina</taxon>
        <taxon>Agaricomycetes</taxon>
        <taxon>Agaricomycetidae</taxon>
        <taxon>Boletales</taxon>
        <taxon>Suillineae</taxon>
        <taxon>Rhizopogonaceae</taxon>
        <taxon>Rhizopogon</taxon>
    </lineage>
</organism>
<keyword evidence="3 7" id="KW-0479">Metal-binding</keyword>
<evidence type="ECO:0000256" key="4">
    <source>
        <dbReference type="ARBA" id="ARBA00022801"/>
    </source>
</evidence>
<dbReference type="PANTHER" id="PTHR12260:SF6">
    <property type="entry name" value="DAMAGE-CONTROL PHOSPHATASE ARMT1"/>
    <property type="match status" value="1"/>
</dbReference>
<dbReference type="GO" id="GO:0097023">
    <property type="term" value="F:fructose 6-phosphate aldolase activity"/>
    <property type="evidence" value="ECO:0007669"/>
    <property type="project" value="RHEA"/>
</dbReference>
<dbReference type="GO" id="GO:0006974">
    <property type="term" value="P:DNA damage response"/>
    <property type="evidence" value="ECO:0007669"/>
    <property type="project" value="TreeGrafter"/>
</dbReference>
<comment type="caution">
    <text evidence="9">The sequence shown here is derived from an EMBL/GenBank/DDBJ whole genome shotgun (WGS) entry which is preliminary data.</text>
</comment>
<sequence length="161" mass="18514">MLVSEITNTMYELESEKAKLQVDSDLSLVKRYRSFHLDPPLAIRYRAFANAGFELFTDFVFADFLVTYTPYFSQVVFHPKLFPWFVPDVTPADFAKTISSLLSAAFFPPNSTISSDSVAHLQEMVTRWQKYLDERIFSLATNINNGQKMSEFWTGPWLTGT</sequence>
<dbReference type="OrthoDB" id="541375at2759"/>
<dbReference type="InterPro" id="IPR039763">
    <property type="entry name" value="ARMT1"/>
</dbReference>
<evidence type="ECO:0000256" key="6">
    <source>
        <dbReference type="ARBA" id="ARBA00048809"/>
    </source>
</evidence>
<dbReference type="SUPFAM" id="SSF111321">
    <property type="entry name" value="AF1104-like"/>
    <property type="match status" value="1"/>
</dbReference>
<comment type="similarity">
    <text evidence="2 7">Belongs to the damage-control phosphatase family. Sugar phosphate phosphatase III subfamily.</text>
</comment>
<proteinExistence type="inferred from homology"/>
<dbReference type="InterPro" id="IPR036075">
    <property type="entry name" value="ARMT-1-like_metal-bd_sf"/>
</dbReference>
<evidence type="ECO:0000256" key="1">
    <source>
        <dbReference type="ARBA" id="ARBA00001326"/>
    </source>
</evidence>
<reference evidence="9 10" key="1">
    <citation type="submission" date="2016-03" db="EMBL/GenBank/DDBJ databases">
        <title>Comparative genomics of the ectomycorrhizal sister species Rhizopogon vinicolor and Rhizopogon vesiculosus (Basidiomycota: Boletales) reveals a divergence of the mating type B locus.</title>
        <authorList>
            <person name="Mujic A.B."/>
            <person name="Kuo A."/>
            <person name="Tritt A."/>
            <person name="Lipzen A."/>
            <person name="Chen C."/>
            <person name="Johnson J."/>
            <person name="Sharma A."/>
            <person name="Barry K."/>
            <person name="Grigoriev I.V."/>
            <person name="Spatafora J.W."/>
        </authorList>
    </citation>
    <scope>NUCLEOTIDE SEQUENCE [LARGE SCALE GENOMIC DNA]</scope>
    <source>
        <strain evidence="9 10">AM-OR11-056</strain>
    </source>
</reference>
<comment type="function">
    <text evidence="7">Metal-dependent phosphatase that shows phosphatase activity against several substrates, including fructose-1-phosphate and fructose-6-phosphate. Its preference for fructose-1-phosphate, a strong glycating agent that causes DNA damage rather than a canonical yeast metabolite, suggests a damage-control function in hexose phosphate metabolism.</text>
</comment>
<dbReference type="EMBL" id="LVVM01000287">
    <property type="protein sequence ID" value="OJA21077.1"/>
    <property type="molecule type" value="Genomic_DNA"/>
</dbReference>
<dbReference type="InterPro" id="IPR002791">
    <property type="entry name" value="ARMT1-like_metal-bd"/>
</dbReference>
<comment type="domain">
    <text evidence="7">Subfamily III proteins have a conserved RTxK motif about 40-50 residues from the C-terminus; the threonine may be replaced by serine or cysteine.</text>
</comment>
<dbReference type="GO" id="GO:0005634">
    <property type="term" value="C:nucleus"/>
    <property type="evidence" value="ECO:0007669"/>
    <property type="project" value="TreeGrafter"/>
</dbReference>
<evidence type="ECO:0000256" key="5">
    <source>
        <dbReference type="ARBA" id="ARBA00023211"/>
    </source>
</evidence>
<evidence type="ECO:0000313" key="10">
    <source>
        <dbReference type="Proteomes" id="UP000183567"/>
    </source>
</evidence>
<keyword evidence="5 7" id="KW-0464">Manganese</keyword>
<dbReference type="GO" id="GO:0046872">
    <property type="term" value="F:metal ion binding"/>
    <property type="evidence" value="ECO:0007669"/>
    <property type="project" value="UniProtKB-UniRule"/>
</dbReference>
<accession>A0A1J8QJH0</accession>
<evidence type="ECO:0000256" key="2">
    <source>
        <dbReference type="ARBA" id="ARBA00009519"/>
    </source>
</evidence>
<dbReference type="EC" id="3.1.3.-" evidence="7"/>
<dbReference type="Pfam" id="PF01937">
    <property type="entry name" value="ARMT1-like_dom"/>
    <property type="match status" value="1"/>
</dbReference>
<comment type="catalytic activity">
    <reaction evidence="1 7">
        <text>beta-D-fructose 1-phosphate + H2O = D-fructose + phosphate</text>
        <dbReference type="Rhea" id="RHEA:35603"/>
        <dbReference type="ChEBI" id="CHEBI:15377"/>
        <dbReference type="ChEBI" id="CHEBI:37721"/>
        <dbReference type="ChEBI" id="CHEBI:43474"/>
        <dbReference type="ChEBI" id="CHEBI:138881"/>
    </reaction>
</comment>
<comment type="catalytic activity">
    <reaction evidence="6 7">
        <text>beta-D-fructose 6-phosphate = dihydroxyacetone + D-glyceraldehyde 3-phosphate</text>
        <dbReference type="Rhea" id="RHEA:28002"/>
        <dbReference type="ChEBI" id="CHEBI:16016"/>
        <dbReference type="ChEBI" id="CHEBI:57634"/>
        <dbReference type="ChEBI" id="CHEBI:59776"/>
    </reaction>
</comment>
<keyword evidence="4 7" id="KW-0378">Hydrolase</keyword>
<dbReference type="AlphaFoldDB" id="A0A1J8QJH0"/>
<evidence type="ECO:0000256" key="7">
    <source>
        <dbReference type="RuleBase" id="RU367030"/>
    </source>
</evidence>
<name>A0A1J8QJH0_9AGAM</name>
<keyword evidence="10" id="KW-1185">Reference proteome</keyword>
<comment type="cofactor">
    <cofactor evidence="7">
        <name>Mn(2+)</name>
        <dbReference type="ChEBI" id="CHEBI:29035"/>
    </cofactor>
    <cofactor evidence="7">
        <name>Ni(2+)</name>
        <dbReference type="ChEBI" id="CHEBI:49786"/>
    </cofactor>
</comment>
<dbReference type="Proteomes" id="UP000183567">
    <property type="component" value="Unassembled WGS sequence"/>
</dbReference>
<gene>
    <name evidence="9" type="ORF">AZE42_13172</name>
</gene>
<protein>
    <recommendedName>
        <fullName evidence="7">Sugar phosphate phosphatase</fullName>
        <ecNumber evidence="7">3.1.3.-</ecNumber>
    </recommendedName>
</protein>